<dbReference type="EMBL" id="CQAW01000020">
    <property type="protein sequence ID" value="CNI19989.1"/>
    <property type="molecule type" value="Genomic_DNA"/>
</dbReference>
<evidence type="ECO:0000313" key="1">
    <source>
        <dbReference type="EMBL" id="CNI19989.1"/>
    </source>
</evidence>
<organism evidence="1 2">
    <name type="scientific">Yersinia thracica</name>
    <dbReference type="NCBI Taxonomy" id="2890319"/>
    <lineage>
        <taxon>Bacteria</taxon>
        <taxon>Pseudomonadati</taxon>
        <taxon>Pseudomonadota</taxon>
        <taxon>Gammaproteobacteria</taxon>
        <taxon>Enterobacterales</taxon>
        <taxon>Yersiniaceae</taxon>
        <taxon>Yersinia</taxon>
    </lineage>
</organism>
<sequence length="410" mass="46945">MKPYKTQEDLIGFLKDNELVGLDSEYSYKCIEWIQRFSAKGMDLNSWWVLTPSTWRCPSCDREKKEIIRLNKHGYLTGHLHEHHDHMKDFVESEFSKFAHNNSHANADLLGARFVERTAFALSAYDNTVVCSDCNNADVKAKKLVFAPAQFSFSPEQIKQFIITEPNLDHQINDVAVMKVWGECKQTFELRCLFVKKFAALGATNTHWYQPSIQTARQTYRIGSALLKHHGLSDIKPNAPEKLLYKTSKFAGEKSSWRMNRLRSITIAPSEGELRHLISMKKAQWEKVADDWYCPVCQRLKIECVRKSNKGNWDFSLSTSKKLYDVYSPNFVQNTTVCNDCSTTATHIGSEIMSRVGENIAYGSALVSVDELCSVISSVPHGKHEINNFVAEKLLGILEERYWSGDFYNL</sequence>
<dbReference type="AlphaFoldDB" id="A0A0T9QA25"/>
<keyword evidence="2" id="KW-1185">Reference proteome</keyword>
<dbReference type="GeneID" id="82552329"/>
<proteinExistence type="predicted"/>
<evidence type="ECO:0000313" key="2">
    <source>
        <dbReference type="Proteomes" id="UP000041882"/>
    </source>
</evidence>
<dbReference type="Proteomes" id="UP000041882">
    <property type="component" value="Unassembled WGS sequence"/>
</dbReference>
<name>A0A0T9QA25_9GAMM</name>
<protein>
    <submittedName>
        <fullName evidence="1">Uncharacterized protein</fullName>
    </submittedName>
</protein>
<dbReference type="RefSeq" id="WP_050115984.1">
    <property type="nucleotide sequence ID" value="NZ_CQAW01000020.1"/>
</dbReference>
<accession>A0A0T9QA25</accession>
<gene>
    <name evidence="1" type="ORF">ERS008472_03504</name>
</gene>
<reference evidence="2" key="1">
    <citation type="submission" date="2015-03" db="EMBL/GenBank/DDBJ databases">
        <authorList>
            <consortium name="Pathogen Informatics"/>
            <person name="Murphy D."/>
        </authorList>
    </citation>
    <scope>NUCLEOTIDE SEQUENCE [LARGE SCALE GENOMIC DNA]</scope>
    <source>
        <strain evidence="2">IP6945</strain>
    </source>
</reference>